<evidence type="ECO:0000313" key="2">
    <source>
        <dbReference type="Proteomes" id="UP001057402"/>
    </source>
</evidence>
<gene>
    <name evidence="1" type="ORF">MLD38_013837</name>
</gene>
<sequence>MGEGLAFEGYTWISNNTIASNGHFVHYCWSCYRRRIHYRINESNASRKNKKSIFYAITGLGGSCKSLDDRRRVPSLMLSEGAELGCLEPSPEKTPALYGEPPRNLSVLNISAPKVYPIGT</sequence>
<accession>A0ACB9RC53</accession>
<keyword evidence="2" id="KW-1185">Reference proteome</keyword>
<organism evidence="1 2">
    <name type="scientific">Melastoma candidum</name>
    <dbReference type="NCBI Taxonomy" id="119954"/>
    <lineage>
        <taxon>Eukaryota</taxon>
        <taxon>Viridiplantae</taxon>
        <taxon>Streptophyta</taxon>
        <taxon>Embryophyta</taxon>
        <taxon>Tracheophyta</taxon>
        <taxon>Spermatophyta</taxon>
        <taxon>Magnoliopsida</taxon>
        <taxon>eudicotyledons</taxon>
        <taxon>Gunneridae</taxon>
        <taxon>Pentapetalae</taxon>
        <taxon>rosids</taxon>
        <taxon>malvids</taxon>
        <taxon>Myrtales</taxon>
        <taxon>Melastomataceae</taxon>
        <taxon>Melastomatoideae</taxon>
        <taxon>Melastomateae</taxon>
        <taxon>Melastoma</taxon>
    </lineage>
</organism>
<evidence type="ECO:0000313" key="1">
    <source>
        <dbReference type="EMBL" id="KAI4376037.1"/>
    </source>
</evidence>
<comment type="caution">
    <text evidence="1">The sequence shown here is derived from an EMBL/GenBank/DDBJ whole genome shotgun (WGS) entry which is preliminary data.</text>
</comment>
<proteinExistence type="predicted"/>
<name>A0ACB9RC53_9MYRT</name>
<protein>
    <submittedName>
        <fullName evidence="1">Uncharacterized protein</fullName>
    </submittedName>
</protein>
<dbReference type="Proteomes" id="UP001057402">
    <property type="component" value="Chromosome 4"/>
</dbReference>
<dbReference type="EMBL" id="CM042883">
    <property type="protein sequence ID" value="KAI4376037.1"/>
    <property type="molecule type" value="Genomic_DNA"/>
</dbReference>
<reference evidence="2" key="1">
    <citation type="journal article" date="2023" name="Front. Plant Sci.">
        <title>Chromosomal-level genome assembly of Melastoma candidum provides insights into trichome evolution.</title>
        <authorList>
            <person name="Zhong Y."/>
            <person name="Wu W."/>
            <person name="Sun C."/>
            <person name="Zou P."/>
            <person name="Liu Y."/>
            <person name="Dai S."/>
            <person name="Zhou R."/>
        </authorList>
    </citation>
    <scope>NUCLEOTIDE SEQUENCE [LARGE SCALE GENOMIC DNA]</scope>
</reference>